<comment type="caution">
    <text evidence="2">The sequence shown here is derived from an EMBL/GenBank/DDBJ whole genome shotgun (WGS) entry which is preliminary data.</text>
</comment>
<evidence type="ECO:0000313" key="3">
    <source>
        <dbReference type="Proteomes" id="UP000700596"/>
    </source>
</evidence>
<proteinExistence type="predicted"/>
<sequence length="504" mass="53196">MSRPKSMSDFTALLDASMPPPMHPYDKGKEHPRKKPSISLAAGLIMASAETQSPRSFVNTSSSSTTTMTTTSQDSNRKETNTVDWSDGLFYAYAQTDATPTTPPSVLTFSSASTASEWWFLVSTFYPSSSRLGPQFFLLKSPDSYPDIFSQIHSNPHLHHLQQKWFYASPSSTSDPTTAPPIIPLQDPRGYPLASTLSSCLHQTPASPSPEISTELSALTTALSNLTTLLSTNTSQIHALSVAQSTGLATMQEINESTTAQIKELTSTQTQLQATVAANATHYLALANESFSARDEIRTVLGENTTQLKQLSTAHTSLTKTCTNLASSVSKLSSSVANMKDSISTLSTPPPPTPVQHSSSSTSPFPALATAGTGTSTRSNSFVSDTSTLTMAPFSSMGNRISPPPRKLNRRIKGVWYEYDMGTSVGSGGGSVVGSGSTAGSPSQRKGVAFKGVVEGGSVNGSPSKGVSFKNVVDVGTSSPVKSTPVKNTQVKSLSTKGRVVGKS</sequence>
<feature type="compositionally biased region" description="Low complexity" evidence="1">
    <location>
        <begin position="60"/>
        <end position="72"/>
    </location>
</feature>
<dbReference type="EMBL" id="JAGMWT010000004">
    <property type="protein sequence ID" value="KAH7130079.1"/>
    <property type="molecule type" value="Genomic_DNA"/>
</dbReference>
<feature type="region of interest" description="Disordered" evidence="1">
    <location>
        <begin position="51"/>
        <end position="79"/>
    </location>
</feature>
<feature type="region of interest" description="Disordered" evidence="1">
    <location>
        <begin position="340"/>
        <end position="383"/>
    </location>
</feature>
<protein>
    <submittedName>
        <fullName evidence="2">Uncharacterized protein</fullName>
    </submittedName>
</protein>
<feature type="region of interest" description="Disordered" evidence="1">
    <location>
        <begin position="476"/>
        <end position="504"/>
    </location>
</feature>
<evidence type="ECO:0000313" key="2">
    <source>
        <dbReference type="EMBL" id="KAH7130079.1"/>
    </source>
</evidence>
<dbReference type="AlphaFoldDB" id="A0A9P9E3N5"/>
<feature type="compositionally biased region" description="Polar residues" evidence="1">
    <location>
        <begin position="372"/>
        <end position="383"/>
    </location>
</feature>
<evidence type="ECO:0000256" key="1">
    <source>
        <dbReference type="SAM" id="MobiDB-lite"/>
    </source>
</evidence>
<organism evidence="2 3">
    <name type="scientific">Dendryphion nanum</name>
    <dbReference type="NCBI Taxonomy" id="256645"/>
    <lineage>
        <taxon>Eukaryota</taxon>
        <taxon>Fungi</taxon>
        <taxon>Dikarya</taxon>
        <taxon>Ascomycota</taxon>
        <taxon>Pezizomycotina</taxon>
        <taxon>Dothideomycetes</taxon>
        <taxon>Pleosporomycetidae</taxon>
        <taxon>Pleosporales</taxon>
        <taxon>Torulaceae</taxon>
        <taxon>Dendryphion</taxon>
    </lineage>
</organism>
<dbReference type="OrthoDB" id="5364171at2759"/>
<accession>A0A9P9E3N5</accession>
<gene>
    <name evidence="2" type="ORF">B0J11DRAFT_243742</name>
</gene>
<feature type="compositionally biased region" description="Low complexity" evidence="1">
    <location>
        <begin position="355"/>
        <end position="366"/>
    </location>
</feature>
<dbReference type="Proteomes" id="UP000700596">
    <property type="component" value="Unassembled WGS sequence"/>
</dbReference>
<keyword evidence="3" id="KW-1185">Reference proteome</keyword>
<feature type="compositionally biased region" description="Polar residues" evidence="1">
    <location>
        <begin position="476"/>
        <end position="496"/>
    </location>
</feature>
<reference evidence="2" key="1">
    <citation type="journal article" date="2021" name="Nat. Commun.">
        <title>Genetic determinants of endophytism in the Arabidopsis root mycobiome.</title>
        <authorList>
            <person name="Mesny F."/>
            <person name="Miyauchi S."/>
            <person name="Thiergart T."/>
            <person name="Pickel B."/>
            <person name="Atanasova L."/>
            <person name="Karlsson M."/>
            <person name="Huettel B."/>
            <person name="Barry K.W."/>
            <person name="Haridas S."/>
            <person name="Chen C."/>
            <person name="Bauer D."/>
            <person name="Andreopoulos W."/>
            <person name="Pangilinan J."/>
            <person name="LaButti K."/>
            <person name="Riley R."/>
            <person name="Lipzen A."/>
            <person name="Clum A."/>
            <person name="Drula E."/>
            <person name="Henrissat B."/>
            <person name="Kohler A."/>
            <person name="Grigoriev I.V."/>
            <person name="Martin F.M."/>
            <person name="Hacquard S."/>
        </authorList>
    </citation>
    <scope>NUCLEOTIDE SEQUENCE</scope>
    <source>
        <strain evidence="2">MPI-CAGE-CH-0243</strain>
    </source>
</reference>
<feature type="region of interest" description="Disordered" evidence="1">
    <location>
        <begin position="1"/>
        <end position="34"/>
    </location>
</feature>
<name>A0A9P9E3N5_9PLEO</name>